<proteinExistence type="predicted"/>
<dbReference type="KEGG" id="dma:DMR_01630"/>
<dbReference type="AlphaFoldDB" id="C4XTY9"/>
<accession>C4XTY9</accession>
<evidence type="ECO:0000313" key="3">
    <source>
        <dbReference type="Proteomes" id="UP000009071"/>
    </source>
</evidence>
<gene>
    <name evidence="2" type="ordered locus">DMR_01630</name>
</gene>
<sequence length="119" mass="12720">MRNLWFGTSPSASKTDPARESAAGIGLLSHRGWEITGACWSPGPAPSSPPVAGLDTPCMRALAPLPGPFPWSWPLCPPVPPPLQGGLPRLNVRFHLGLGHRQEMRTKISANLLTFFSTA</sequence>
<feature type="region of interest" description="Disordered" evidence="1">
    <location>
        <begin position="1"/>
        <end position="20"/>
    </location>
</feature>
<evidence type="ECO:0000313" key="2">
    <source>
        <dbReference type="EMBL" id="BAH73654.1"/>
    </source>
</evidence>
<protein>
    <submittedName>
        <fullName evidence="2">Uncharacterized protein</fullName>
    </submittedName>
</protein>
<dbReference type="EMBL" id="AP010904">
    <property type="protein sequence ID" value="BAH73654.1"/>
    <property type="molecule type" value="Genomic_DNA"/>
</dbReference>
<evidence type="ECO:0000256" key="1">
    <source>
        <dbReference type="SAM" id="MobiDB-lite"/>
    </source>
</evidence>
<feature type="compositionally biased region" description="Polar residues" evidence="1">
    <location>
        <begin position="1"/>
        <end position="14"/>
    </location>
</feature>
<dbReference type="HOGENOM" id="CLU_2057597_0_0_7"/>
<organism evidence="2 3">
    <name type="scientific">Solidesulfovibrio magneticus (strain ATCC 700980 / DSM 13731 / RS-1)</name>
    <name type="common">Desulfovibrio magneticus</name>
    <dbReference type="NCBI Taxonomy" id="573370"/>
    <lineage>
        <taxon>Bacteria</taxon>
        <taxon>Pseudomonadati</taxon>
        <taxon>Thermodesulfobacteriota</taxon>
        <taxon>Desulfovibrionia</taxon>
        <taxon>Desulfovibrionales</taxon>
        <taxon>Desulfovibrionaceae</taxon>
        <taxon>Solidesulfovibrio</taxon>
    </lineage>
</organism>
<keyword evidence="3" id="KW-1185">Reference proteome</keyword>
<reference evidence="2 3" key="1">
    <citation type="journal article" date="2009" name="Genome Res.">
        <title>Whole genome sequence of Desulfovibrio magneticus strain RS-1 revealed common gene clusters in magnetotactic bacteria.</title>
        <authorList>
            <person name="Nakazawa H."/>
            <person name="Arakaki A."/>
            <person name="Narita-Yamada S."/>
            <person name="Yashiro I."/>
            <person name="Jinno K."/>
            <person name="Aoki N."/>
            <person name="Tsuruyama A."/>
            <person name="Okamura Y."/>
            <person name="Tanikawa S."/>
            <person name="Fujita N."/>
            <person name="Takeyama H."/>
            <person name="Matsunaga T."/>
        </authorList>
    </citation>
    <scope>NUCLEOTIDE SEQUENCE [LARGE SCALE GENOMIC DNA]</scope>
    <source>
        <strain evidence="3">ATCC 700980 / DSM 13731 / RS-1</strain>
    </source>
</reference>
<name>C4XTY9_SOLM1</name>
<dbReference type="Proteomes" id="UP000009071">
    <property type="component" value="Chromosome"/>
</dbReference>